<proteinExistence type="predicted"/>
<name>A0A0F7LDT9_9CAUD</name>
<evidence type="ECO:0000313" key="1">
    <source>
        <dbReference type="EMBL" id="AKH49372.1"/>
    </source>
</evidence>
<accession>A0A0F7LDT9</accession>
<dbReference type="EMBL" id="KR073661">
    <property type="protein sequence ID" value="AKH49372.1"/>
    <property type="molecule type" value="Genomic_DNA"/>
</dbReference>
<dbReference type="Proteomes" id="UP000204159">
    <property type="component" value="Segment"/>
</dbReference>
<organism evidence="1 2">
    <name type="scientific">Escherichia phage pro483</name>
    <dbReference type="NCBI Taxonomy" id="1649240"/>
    <lineage>
        <taxon>Viruses</taxon>
        <taxon>Duplodnaviria</taxon>
        <taxon>Heunggongvirae</taxon>
        <taxon>Uroviricota</taxon>
        <taxon>Caudoviricetes</taxon>
        <taxon>Peduoviridae</taxon>
        <taxon>Peduovirus</taxon>
        <taxon>Peduovirus pro483</taxon>
    </lineage>
</organism>
<gene>
    <name evidence="1" type="ORF">pro483_12</name>
</gene>
<reference evidence="1 2" key="1">
    <citation type="submission" date="2015-04" db="EMBL/GenBank/DDBJ databases">
        <title>Characterization and genome sequencing of two novel prophages of avian pathogenic Escherichia coli (APEC).</title>
        <authorList>
            <person name="Chen M."/>
            <person name="Zhang W."/>
        </authorList>
    </citation>
    <scope>NUCLEOTIDE SEQUENCE [LARGE SCALE GENOMIC DNA]</scope>
</reference>
<sequence length="40" mass="4455">MQVHEYTGGAPALVALRRNRGGKRMQLNAFLGTPKNEKML</sequence>
<dbReference type="RefSeq" id="YP_009211909.1">
    <property type="nucleotide sequence ID" value="NC_028943.1"/>
</dbReference>
<keyword evidence="2" id="KW-1185">Reference proteome</keyword>
<evidence type="ECO:0000313" key="2">
    <source>
        <dbReference type="Proteomes" id="UP000204159"/>
    </source>
</evidence>
<protein>
    <submittedName>
        <fullName evidence="1">Uncharacterized protein</fullName>
    </submittedName>
</protein>
<dbReference type="GeneID" id="26638396"/>
<dbReference type="KEGG" id="vg:26638396"/>